<dbReference type="EC" id="2.6.1.16" evidence="2"/>
<dbReference type="Pfam" id="PF01380">
    <property type="entry name" value="SIS"/>
    <property type="match status" value="1"/>
</dbReference>
<keyword evidence="6" id="KW-1185">Reference proteome</keyword>
<dbReference type="GO" id="GO:0006002">
    <property type="term" value="P:fructose 6-phosphate metabolic process"/>
    <property type="evidence" value="ECO:0007669"/>
    <property type="project" value="TreeGrafter"/>
</dbReference>
<gene>
    <name evidence="5" type="ORF">SAMN05421748_13744</name>
</gene>
<dbReference type="PANTHER" id="PTHR10937:SF0">
    <property type="entry name" value="GLUTAMINE--FRUCTOSE-6-PHOSPHATE TRANSAMINASE (ISOMERIZING)"/>
    <property type="match status" value="1"/>
</dbReference>
<dbReference type="InterPro" id="IPR001347">
    <property type="entry name" value="SIS_dom"/>
</dbReference>
<dbReference type="GO" id="GO:0004360">
    <property type="term" value="F:glutamine-fructose-6-phosphate transaminase (isomerizing) activity"/>
    <property type="evidence" value="ECO:0007669"/>
    <property type="project" value="UniProtKB-EC"/>
</dbReference>
<dbReference type="EMBL" id="OBDY01000037">
    <property type="protein sequence ID" value="SNY70237.1"/>
    <property type="molecule type" value="Genomic_DNA"/>
</dbReference>
<dbReference type="Gene3D" id="3.40.50.10490">
    <property type="entry name" value="Glucose-6-phosphate isomerase like protein, domain 1"/>
    <property type="match status" value="2"/>
</dbReference>
<dbReference type="InterPro" id="IPR046348">
    <property type="entry name" value="SIS_dom_sf"/>
</dbReference>
<accession>A0A285KE59</accession>
<dbReference type="GO" id="GO:0006047">
    <property type="term" value="P:UDP-N-acetylglucosamine metabolic process"/>
    <property type="evidence" value="ECO:0007669"/>
    <property type="project" value="TreeGrafter"/>
</dbReference>
<comment type="catalytic activity">
    <reaction evidence="1">
        <text>D-fructose 6-phosphate + L-glutamine = D-glucosamine 6-phosphate + L-glutamate</text>
        <dbReference type="Rhea" id="RHEA:13237"/>
        <dbReference type="ChEBI" id="CHEBI:29985"/>
        <dbReference type="ChEBI" id="CHEBI:58359"/>
        <dbReference type="ChEBI" id="CHEBI:58725"/>
        <dbReference type="ChEBI" id="CHEBI:61527"/>
        <dbReference type="EC" id="2.6.1.16"/>
    </reaction>
</comment>
<organism evidence="5 6">
    <name type="scientific">Paractinoplanes atraurantiacus</name>
    <dbReference type="NCBI Taxonomy" id="1036182"/>
    <lineage>
        <taxon>Bacteria</taxon>
        <taxon>Bacillati</taxon>
        <taxon>Actinomycetota</taxon>
        <taxon>Actinomycetes</taxon>
        <taxon>Micromonosporales</taxon>
        <taxon>Micromonosporaceae</taxon>
        <taxon>Paractinoplanes</taxon>
    </lineage>
</organism>
<evidence type="ECO:0000256" key="1">
    <source>
        <dbReference type="ARBA" id="ARBA00001031"/>
    </source>
</evidence>
<name>A0A285KE59_9ACTN</name>
<dbReference type="SUPFAM" id="SSF53697">
    <property type="entry name" value="SIS domain"/>
    <property type="match status" value="1"/>
</dbReference>
<dbReference type="PROSITE" id="PS51464">
    <property type="entry name" value="SIS"/>
    <property type="match status" value="1"/>
</dbReference>
<feature type="domain" description="SIS" evidence="4">
    <location>
        <begin position="26"/>
        <end position="155"/>
    </location>
</feature>
<evidence type="ECO:0000259" key="4">
    <source>
        <dbReference type="PROSITE" id="PS51464"/>
    </source>
</evidence>
<evidence type="ECO:0000313" key="6">
    <source>
        <dbReference type="Proteomes" id="UP000219612"/>
    </source>
</evidence>
<dbReference type="PANTHER" id="PTHR10937">
    <property type="entry name" value="GLUCOSAMINE--FRUCTOSE-6-PHOSPHATE AMINOTRANSFERASE, ISOMERIZING"/>
    <property type="match status" value="1"/>
</dbReference>
<dbReference type="RefSeq" id="WP_097328355.1">
    <property type="nucleotide sequence ID" value="NZ_OBDY01000037.1"/>
</dbReference>
<dbReference type="GO" id="GO:0006487">
    <property type="term" value="P:protein N-linked glycosylation"/>
    <property type="evidence" value="ECO:0007669"/>
    <property type="project" value="TreeGrafter"/>
</dbReference>
<proteinExistence type="predicted"/>
<reference evidence="5 6" key="1">
    <citation type="submission" date="2017-09" db="EMBL/GenBank/DDBJ databases">
        <authorList>
            <person name="Ehlers B."/>
            <person name="Leendertz F.H."/>
        </authorList>
    </citation>
    <scope>NUCLEOTIDE SEQUENCE [LARGE SCALE GENOMIC DNA]</scope>
    <source>
        <strain evidence="5 6">CGMCC 4.6857</strain>
    </source>
</reference>
<evidence type="ECO:0000313" key="5">
    <source>
        <dbReference type="EMBL" id="SNY70237.1"/>
    </source>
</evidence>
<dbReference type="AlphaFoldDB" id="A0A285KE59"/>
<evidence type="ECO:0000256" key="3">
    <source>
        <dbReference type="ARBA" id="ARBA00016090"/>
    </source>
</evidence>
<evidence type="ECO:0000256" key="2">
    <source>
        <dbReference type="ARBA" id="ARBA00012916"/>
    </source>
</evidence>
<dbReference type="GO" id="GO:0097367">
    <property type="term" value="F:carbohydrate derivative binding"/>
    <property type="evidence" value="ECO:0007669"/>
    <property type="project" value="InterPro"/>
</dbReference>
<sequence>MTTALASMIAAQPDVISALAAEPVTAADRLADGRRIWLIGTGTSLHAAELGASALETAGLDARAIAANRFTTPRPGDAAIVITHTGRTAHALRARQLVLDAGLPLVSITGPDVDWPDAVRTPVAEKSETYTVSYTAALTVLAGIAHRLGAPGLGPSKIQDTADAVRGVLADPGIDAIPIPARAMAIVGPGDWSVTAREAALKIREGARLLCEGFDPDRLLHGAAVPYGSADSLLALAPSDELTAGLAHAARVSGLGVFLLPAPGDGLLAQIPMTVRLQLLALRFARQRAQNADIAITGAWADHALWEAL</sequence>
<protein>
    <recommendedName>
        <fullName evidence="3">Glutamine--fructose-6-phosphate aminotransferase [isomerizing]</fullName>
        <ecNumber evidence="2">2.6.1.16</ecNumber>
    </recommendedName>
</protein>
<dbReference type="OrthoDB" id="3383817at2"/>
<dbReference type="Proteomes" id="UP000219612">
    <property type="component" value="Unassembled WGS sequence"/>
</dbReference>